<evidence type="ECO:0000313" key="2">
    <source>
        <dbReference type="EMBL" id="KAG5845281.1"/>
    </source>
</evidence>
<dbReference type="AlphaFoldDB" id="A0A9D3MA45"/>
<organism evidence="2 3">
    <name type="scientific">Anguilla anguilla</name>
    <name type="common">European freshwater eel</name>
    <name type="synonym">Muraena anguilla</name>
    <dbReference type="NCBI Taxonomy" id="7936"/>
    <lineage>
        <taxon>Eukaryota</taxon>
        <taxon>Metazoa</taxon>
        <taxon>Chordata</taxon>
        <taxon>Craniata</taxon>
        <taxon>Vertebrata</taxon>
        <taxon>Euteleostomi</taxon>
        <taxon>Actinopterygii</taxon>
        <taxon>Neopterygii</taxon>
        <taxon>Teleostei</taxon>
        <taxon>Anguilliformes</taxon>
        <taxon>Anguillidae</taxon>
        <taxon>Anguilla</taxon>
    </lineage>
</organism>
<proteinExistence type="predicted"/>
<gene>
    <name evidence="2" type="ORF">ANANG_G00137110</name>
</gene>
<name>A0A9D3MA45_ANGAN</name>
<feature type="region of interest" description="Disordered" evidence="1">
    <location>
        <begin position="266"/>
        <end position="292"/>
    </location>
</feature>
<feature type="compositionally biased region" description="Basic and acidic residues" evidence="1">
    <location>
        <begin position="205"/>
        <end position="214"/>
    </location>
</feature>
<keyword evidence="3" id="KW-1185">Reference proteome</keyword>
<evidence type="ECO:0000256" key="1">
    <source>
        <dbReference type="SAM" id="MobiDB-lite"/>
    </source>
</evidence>
<feature type="compositionally biased region" description="Basic and acidic residues" evidence="1">
    <location>
        <begin position="239"/>
        <end position="252"/>
    </location>
</feature>
<dbReference type="EMBL" id="JAFIRN010000007">
    <property type="protein sequence ID" value="KAG5845281.1"/>
    <property type="molecule type" value="Genomic_DNA"/>
</dbReference>
<accession>A0A9D3MA45</accession>
<feature type="region of interest" description="Disordered" evidence="1">
    <location>
        <begin position="162"/>
        <end position="252"/>
    </location>
</feature>
<dbReference type="Proteomes" id="UP001044222">
    <property type="component" value="Chromosome 7"/>
</dbReference>
<evidence type="ECO:0000313" key="3">
    <source>
        <dbReference type="Proteomes" id="UP001044222"/>
    </source>
</evidence>
<sequence>MPLPATYIPLLQRHQERHMPELQEDWPFLQGLPCSKEAPILLAVWGRGAPPARLPPQILPQLLPARPRVRGLPGAGLLAQALPPLRRGRPLPRRLPRYLETVSPHYPDRNSGEARPHGCPQELSILLQLCQKRTFWLCVQPEKDVQRNLPQRPVRLPLRLDTRCLPEGQPGAEESERVAGRWPPGTPLIHKGATEKNRQLGRGKSTKEEGERRLKGQLPVPGRGRGSPAEGRRGRRKGRSADRSRSFGEKRWPSERERLGQLCWRRRRRRRSDSSSEALKEYHQGQPHPLSKARPALVCLAQGNVVIGRTGSVETGSAGTGSAEKGKAPRAGSKGP</sequence>
<feature type="compositionally biased region" description="Basic and acidic residues" evidence="1">
    <location>
        <begin position="272"/>
        <end position="283"/>
    </location>
</feature>
<feature type="region of interest" description="Disordered" evidence="1">
    <location>
        <begin position="311"/>
        <end position="336"/>
    </location>
</feature>
<comment type="caution">
    <text evidence="2">The sequence shown here is derived from an EMBL/GenBank/DDBJ whole genome shotgun (WGS) entry which is preliminary data.</text>
</comment>
<reference evidence="2" key="1">
    <citation type="submission" date="2021-01" db="EMBL/GenBank/DDBJ databases">
        <title>A chromosome-scale assembly of European eel, Anguilla anguilla.</title>
        <authorList>
            <person name="Henkel C."/>
            <person name="Jong-Raadsen S.A."/>
            <person name="Dufour S."/>
            <person name="Weltzien F.-A."/>
            <person name="Palstra A.P."/>
            <person name="Pelster B."/>
            <person name="Spaink H.P."/>
            <person name="Van Den Thillart G.E."/>
            <person name="Jansen H."/>
            <person name="Zahm M."/>
            <person name="Klopp C."/>
            <person name="Cedric C."/>
            <person name="Louis A."/>
            <person name="Berthelot C."/>
            <person name="Parey E."/>
            <person name="Roest Crollius H."/>
            <person name="Montfort J."/>
            <person name="Robinson-Rechavi M."/>
            <person name="Bucao C."/>
            <person name="Bouchez O."/>
            <person name="Gislard M."/>
            <person name="Lluch J."/>
            <person name="Milhes M."/>
            <person name="Lampietro C."/>
            <person name="Lopez Roques C."/>
            <person name="Donnadieu C."/>
            <person name="Braasch I."/>
            <person name="Desvignes T."/>
            <person name="Postlethwait J."/>
            <person name="Bobe J."/>
            <person name="Guiguen Y."/>
            <person name="Dirks R."/>
        </authorList>
    </citation>
    <scope>NUCLEOTIDE SEQUENCE</scope>
    <source>
        <strain evidence="2">Tag_6206</strain>
        <tissue evidence="2">Liver</tissue>
    </source>
</reference>
<protein>
    <submittedName>
        <fullName evidence="2">Uncharacterized protein</fullName>
    </submittedName>
</protein>